<comment type="similarity">
    <text evidence="1">Belongs to the glycosyltransferase 2 family.</text>
</comment>
<keyword evidence="2" id="KW-0472">Membrane</keyword>
<dbReference type="InterPro" id="IPR029044">
    <property type="entry name" value="Nucleotide-diphossugar_trans"/>
</dbReference>
<dbReference type="InterPro" id="IPR001173">
    <property type="entry name" value="Glyco_trans_2-like"/>
</dbReference>
<dbReference type="RefSeq" id="WP_058490621.1">
    <property type="nucleotide sequence ID" value="NZ_LOCK01000001.1"/>
</dbReference>
<organism evidence="4 5">
    <name type="scientific">Desulfitobacterium hafniense</name>
    <name type="common">Desulfitobacterium frappieri</name>
    <dbReference type="NCBI Taxonomy" id="49338"/>
    <lineage>
        <taxon>Bacteria</taxon>
        <taxon>Bacillati</taxon>
        <taxon>Bacillota</taxon>
        <taxon>Clostridia</taxon>
        <taxon>Eubacteriales</taxon>
        <taxon>Desulfitobacteriaceae</taxon>
        <taxon>Desulfitobacterium</taxon>
    </lineage>
</organism>
<evidence type="ECO:0000313" key="5">
    <source>
        <dbReference type="Proteomes" id="UP000054623"/>
    </source>
</evidence>
<protein>
    <recommendedName>
        <fullName evidence="3">Glycosyltransferase 2-like domain-containing protein</fullName>
    </recommendedName>
</protein>
<dbReference type="EMBL" id="LOCK01000001">
    <property type="protein sequence ID" value="KTE93843.1"/>
    <property type="molecule type" value="Genomic_DNA"/>
</dbReference>
<dbReference type="AlphaFoldDB" id="A0A0W1JQA3"/>
<sequence length="400" mass="46931">MNERPLISMAILSYKNYKYIKEALDSVFIQDYPNIQLIISNDGSDDFDESDLILYINNNRKENIQSVYINNNECNIGTVKNVNLVRSKADGEFLMLMAADDALYDEYVLSRFVDEFKRLGPDAYIVSARTAMCGHDLSEVIEIFPDDEGIKAIKTLSSQEMFSRLSHTFTIPTTSTCYRMSLYDRIGEYNEDYFIIEDAPLFVKLARLGYKFYWIDDMIAARHRDGGISHGNVNSLSEAYRKYQYDEILIYKNEILPYKSMILKRDYKQMLRKWKYINHAYQQTYILPNLHGKEKIQHYIKTSPLLIRKFLKRTKEKVIELSYDDYFCKIFLILILFSFIDYIMLYSGLFIPVTGIGLGNNLLLFFGSITLLCSILLFLMYVIRIVYRLYLAVKYIILGR</sequence>
<dbReference type="PANTHER" id="PTHR43685">
    <property type="entry name" value="GLYCOSYLTRANSFERASE"/>
    <property type="match status" value="1"/>
</dbReference>
<dbReference type="Proteomes" id="UP000054623">
    <property type="component" value="Unassembled WGS sequence"/>
</dbReference>
<evidence type="ECO:0000256" key="1">
    <source>
        <dbReference type="ARBA" id="ARBA00006739"/>
    </source>
</evidence>
<dbReference type="PANTHER" id="PTHR43685:SF11">
    <property type="entry name" value="GLYCOSYLTRANSFERASE TAGX-RELATED"/>
    <property type="match status" value="1"/>
</dbReference>
<dbReference type="InterPro" id="IPR050834">
    <property type="entry name" value="Glycosyltransf_2"/>
</dbReference>
<accession>A0A0W1JQA3</accession>
<feature type="domain" description="Glycosyltransferase 2-like" evidence="3">
    <location>
        <begin position="10"/>
        <end position="184"/>
    </location>
</feature>
<name>A0A0W1JQA3_DESHA</name>
<feature type="transmembrane region" description="Helical" evidence="2">
    <location>
        <begin position="363"/>
        <end position="387"/>
    </location>
</feature>
<evidence type="ECO:0000256" key="2">
    <source>
        <dbReference type="SAM" id="Phobius"/>
    </source>
</evidence>
<proteinExistence type="inferred from homology"/>
<dbReference type="Pfam" id="PF00535">
    <property type="entry name" value="Glycos_transf_2"/>
    <property type="match status" value="1"/>
</dbReference>
<gene>
    <name evidence="4" type="ORF">AT727_02490</name>
</gene>
<dbReference type="OrthoDB" id="9802649at2"/>
<dbReference type="Gene3D" id="3.90.550.10">
    <property type="entry name" value="Spore Coat Polysaccharide Biosynthesis Protein SpsA, Chain A"/>
    <property type="match status" value="1"/>
</dbReference>
<evidence type="ECO:0000313" key="4">
    <source>
        <dbReference type="EMBL" id="KTE93843.1"/>
    </source>
</evidence>
<reference evidence="4 5" key="1">
    <citation type="submission" date="2015-12" db="EMBL/GenBank/DDBJ databases">
        <title>Draft Genome Sequence of Desulfitobacterium hafniense Strain DH, a Sulfate-reducing Bacterium Isolated from Paddy Soils.</title>
        <authorList>
            <person name="Bao P."/>
            <person name="Zhang X."/>
            <person name="Li G."/>
        </authorList>
    </citation>
    <scope>NUCLEOTIDE SEQUENCE [LARGE SCALE GENOMIC DNA]</scope>
    <source>
        <strain evidence="4 5">DH</strain>
    </source>
</reference>
<comment type="caution">
    <text evidence="4">The sequence shown here is derived from an EMBL/GenBank/DDBJ whole genome shotgun (WGS) entry which is preliminary data.</text>
</comment>
<feature type="transmembrane region" description="Helical" evidence="2">
    <location>
        <begin position="330"/>
        <end position="351"/>
    </location>
</feature>
<evidence type="ECO:0000259" key="3">
    <source>
        <dbReference type="Pfam" id="PF00535"/>
    </source>
</evidence>
<dbReference type="SUPFAM" id="SSF53448">
    <property type="entry name" value="Nucleotide-diphospho-sugar transferases"/>
    <property type="match status" value="1"/>
</dbReference>
<keyword evidence="2" id="KW-1133">Transmembrane helix</keyword>
<keyword evidence="2" id="KW-0812">Transmembrane</keyword>